<feature type="region of interest" description="Disordered" evidence="1">
    <location>
        <begin position="34"/>
        <end position="57"/>
    </location>
</feature>
<gene>
    <name evidence="2" type="ORF">HaLaN_10490</name>
</gene>
<name>A0A699YYX5_HAELA</name>
<sequence>PLVAIAAAATTHRVSPATRELSDSARRLAALGPNTAAVGSAGSRTTGQATPDPRAGSTVMEDWQRELAGYKSQAG</sequence>
<protein>
    <submittedName>
        <fullName evidence="2">Uncharacterized protein</fullName>
    </submittedName>
</protein>
<dbReference type="AlphaFoldDB" id="A0A699YYX5"/>
<evidence type="ECO:0000313" key="2">
    <source>
        <dbReference type="EMBL" id="GFH14435.1"/>
    </source>
</evidence>
<evidence type="ECO:0000256" key="1">
    <source>
        <dbReference type="SAM" id="MobiDB-lite"/>
    </source>
</evidence>
<proteinExistence type="predicted"/>
<evidence type="ECO:0000313" key="3">
    <source>
        <dbReference type="Proteomes" id="UP000485058"/>
    </source>
</evidence>
<reference evidence="2 3" key="1">
    <citation type="submission" date="2020-02" db="EMBL/GenBank/DDBJ databases">
        <title>Draft genome sequence of Haematococcus lacustris strain NIES-144.</title>
        <authorList>
            <person name="Morimoto D."/>
            <person name="Nakagawa S."/>
            <person name="Yoshida T."/>
            <person name="Sawayama S."/>
        </authorList>
    </citation>
    <scope>NUCLEOTIDE SEQUENCE [LARGE SCALE GENOMIC DNA]</scope>
    <source>
        <strain evidence="2 3">NIES-144</strain>
    </source>
</reference>
<dbReference type="EMBL" id="BLLF01000726">
    <property type="protein sequence ID" value="GFH14435.1"/>
    <property type="molecule type" value="Genomic_DNA"/>
</dbReference>
<accession>A0A699YYX5</accession>
<dbReference type="Proteomes" id="UP000485058">
    <property type="component" value="Unassembled WGS sequence"/>
</dbReference>
<comment type="caution">
    <text evidence="2">The sequence shown here is derived from an EMBL/GenBank/DDBJ whole genome shotgun (WGS) entry which is preliminary data.</text>
</comment>
<keyword evidence="3" id="KW-1185">Reference proteome</keyword>
<organism evidence="2 3">
    <name type="scientific">Haematococcus lacustris</name>
    <name type="common">Green alga</name>
    <name type="synonym">Haematococcus pluvialis</name>
    <dbReference type="NCBI Taxonomy" id="44745"/>
    <lineage>
        <taxon>Eukaryota</taxon>
        <taxon>Viridiplantae</taxon>
        <taxon>Chlorophyta</taxon>
        <taxon>core chlorophytes</taxon>
        <taxon>Chlorophyceae</taxon>
        <taxon>CS clade</taxon>
        <taxon>Chlamydomonadales</taxon>
        <taxon>Haematococcaceae</taxon>
        <taxon>Haematococcus</taxon>
    </lineage>
</organism>
<feature type="non-terminal residue" evidence="2">
    <location>
        <position position="1"/>
    </location>
</feature>
<feature type="region of interest" description="Disordered" evidence="1">
    <location>
        <begin position="1"/>
        <end position="21"/>
    </location>
</feature>
<feature type="non-terminal residue" evidence="2">
    <location>
        <position position="75"/>
    </location>
</feature>